<sequence>MKEIKNMTCIGCPMSCPLQLTIVDGEIEEITGYSCKKGEEYARQEYTAPRRMVSTTVACSGGLWPRVPVKTAESIPKETVLAVVRELHRYKVKAPVQVGQIILENVAGTGVAVVATRSLPGSKSEGQETI</sequence>
<reference evidence="1 2" key="1">
    <citation type="submission" date="2016-10" db="EMBL/GenBank/DDBJ databases">
        <authorList>
            <person name="de Groot N.N."/>
        </authorList>
    </citation>
    <scope>NUCLEOTIDE SEQUENCE [LARGE SCALE GENOMIC DNA]</scope>
    <source>
        <strain evidence="1 2">DSM 7343</strain>
    </source>
</reference>
<accession>A0A1H3X957</accession>
<name>A0A1H3X957_9BACT</name>
<dbReference type="EMBL" id="FNQN01000002">
    <property type="protein sequence ID" value="SDZ95889.1"/>
    <property type="molecule type" value="Genomic_DNA"/>
</dbReference>
<dbReference type="Gene3D" id="3.10.530.10">
    <property type="entry name" value="CPE0013-like"/>
    <property type="match status" value="1"/>
</dbReference>
<gene>
    <name evidence="1" type="ORF">SAMN05660420_00876</name>
</gene>
<proteinExistence type="predicted"/>
<dbReference type="Proteomes" id="UP000199409">
    <property type="component" value="Unassembled WGS sequence"/>
</dbReference>
<dbReference type="RefSeq" id="WP_092345103.1">
    <property type="nucleotide sequence ID" value="NZ_FNQN01000002.1"/>
</dbReference>
<evidence type="ECO:0000313" key="2">
    <source>
        <dbReference type="Proteomes" id="UP000199409"/>
    </source>
</evidence>
<dbReference type="OrthoDB" id="9811531at2"/>
<dbReference type="InterPro" id="IPR012460">
    <property type="entry name" value="DUF1667"/>
</dbReference>
<dbReference type="PANTHER" id="PTHR39450">
    <property type="entry name" value="MOLYBDOPTERIN OXIDOREDUCTASE, 4FE-4S CLUSTER-BINDING SUBUNIT"/>
    <property type="match status" value="1"/>
</dbReference>
<dbReference type="Pfam" id="PF07892">
    <property type="entry name" value="DUF1667"/>
    <property type="match status" value="1"/>
</dbReference>
<dbReference type="InterPro" id="IPR036593">
    <property type="entry name" value="CPE0013-like_sf"/>
</dbReference>
<organism evidence="1 2">
    <name type="scientific">Desulfuromusa kysingii</name>
    <dbReference type="NCBI Taxonomy" id="37625"/>
    <lineage>
        <taxon>Bacteria</taxon>
        <taxon>Pseudomonadati</taxon>
        <taxon>Thermodesulfobacteriota</taxon>
        <taxon>Desulfuromonadia</taxon>
        <taxon>Desulfuromonadales</taxon>
        <taxon>Geopsychrobacteraceae</taxon>
        <taxon>Desulfuromusa</taxon>
    </lineage>
</organism>
<evidence type="ECO:0000313" key="1">
    <source>
        <dbReference type="EMBL" id="SDZ95889.1"/>
    </source>
</evidence>
<protein>
    <submittedName>
        <fullName evidence="1">CxxC motif-containing protein</fullName>
    </submittedName>
</protein>
<dbReference type="STRING" id="37625.SAMN05660420_00876"/>
<dbReference type="SUPFAM" id="SSF160148">
    <property type="entry name" value="CPE0013-like"/>
    <property type="match status" value="1"/>
</dbReference>
<dbReference type="AlphaFoldDB" id="A0A1H3X957"/>
<dbReference type="PANTHER" id="PTHR39450:SF1">
    <property type="entry name" value="DUF1667 DOMAIN-CONTAINING PROTEIN"/>
    <property type="match status" value="1"/>
</dbReference>
<keyword evidence="2" id="KW-1185">Reference proteome</keyword>